<organism evidence="2 3">
    <name type="scientific">Torulaspora globosa</name>
    <dbReference type="NCBI Taxonomy" id="48254"/>
    <lineage>
        <taxon>Eukaryota</taxon>
        <taxon>Fungi</taxon>
        <taxon>Dikarya</taxon>
        <taxon>Ascomycota</taxon>
        <taxon>Saccharomycotina</taxon>
        <taxon>Saccharomycetes</taxon>
        <taxon>Saccharomycetales</taxon>
        <taxon>Saccharomycetaceae</taxon>
        <taxon>Torulaspora</taxon>
    </lineage>
</organism>
<feature type="region of interest" description="Disordered" evidence="1">
    <location>
        <begin position="1"/>
        <end position="21"/>
    </location>
</feature>
<feature type="compositionally biased region" description="Basic and acidic residues" evidence="1">
    <location>
        <begin position="249"/>
        <end position="263"/>
    </location>
</feature>
<keyword evidence="3" id="KW-1185">Reference proteome</keyword>
<protein>
    <submittedName>
        <fullName evidence="2">Uncharacterized protein</fullName>
    </submittedName>
</protein>
<dbReference type="OrthoDB" id="6067455at2759"/>
<feature type="region of interest" description="Disordered" evidence="1">
    <location>
        <begin position="228"/>
        <end position="263"/>
    </location>
</feature>
<evidence type="ECO:0000256" key="1">
    <source>
        <dbReference type="SAM" id="MobiDB-lite"/>
    </source>
</evidence>
<proteinExistence type="predicted"/>
<dbReference type="Proteomes" id="UP000510647">
    <property type="component" value="Chromosome 8"/>
</dbReference>
<name>A0A7H9HYD7_9SACH</name>
<dbReference type="AlphaFoldDB" id="A0A7H9HYD7"/>
<feature type="compositionally biased region" description="Basic and acidic residues" evidence="1">
    <location>
        <begin position="228"/>
        <end position="238"/>
    </location>
</feature>
<evidence type="ECO:0000313" key="2">
    <source>
        <dbReference type="EMBL" id="QLQ82441.1"/>
    </source>
</evidence>
<reference evidence="2 3" key="1">
    <citation type="submission" date="2020-06" db="EMBL/GenBank/DDBJ databases">
        <title>The yeast mating-type switching endonuclease HO is a domesticated member of an unorthodox homing genetic element family.</title>
        <authorList>
            <person name="Coughlan A.Y."/>
            <person name="Lombardi L."/>
            <person name="Braun-Galleani S."/>
            <person name="Martos A.R."/>
            <person name="Galeote V."/>
            <person name="Bigey F."/>
            <person name="Dequin S."/>
            <person name="Byrne K.P."/>
            <person name="Wolfe K.H."/>
        </authorList>
    </citation>
    <scope>NUCLEOTIDE SEQUENCE [LARGE SCALE GENOMIC DNA]</scope>
    <source>
        <strain evidence="2 3">CBS2947</strain>
    </source>
</reference>
<accession>A0A7H9HYD7</accession>
<sequence length="263" mass="30381">MHSLASFKREENTLQKNRDAMEPIKLRNLNLATKHQLPPFAKDGAAVKNLIDPLRKPESAVINSRRSRRVSIGYSNWEGPTDVNEEYNAPSPSLGRTLALCGDKFSDGSKPIQLCDGAILDVSRERTFDDRGFDCQPFFHCYNYESRFEKDDCESIINKLVIDEMNNKQPVFQKELEFLEIQKMIRRSDYLMFYLLGIDRLGYFKLKQERDSFRNSLCEAYTTSLRYKDTESSESDIRADDEESTSTFHTDDAPEDRLSNPSV</sequence>
<dbReference type="EMBL" id="CP059274">
    <property type="protein sequence ID" value="QLQ82441.1"/>
    <property type="molecule type" value="Genomic_DNA"/>
</dbReference>
<feature type="compositionally biased region" description="Basic and acidic residues" evidence="1">
    <location>
        <begin position="7"/>
        <end position="21"/>
    </location>
</feature>
<gene>
    <name evidence="2" type="ORF">HG537_0H02030</name>
</gene>
<evidence type="ECO:0000313" key="3">
    <source>
        <dbReference type="Proteomes" id="UP000510647"/>
    </source>
</evidence>